<dbReference type="AlphaFoldDB" id="A0ABC8RD84"/>
<dbReference type="PANTHER" id="PTHR13052">
    <property type="entry name" value="NFRKB-RELATED"/>
    <property type="match status" value="1"/>
</dbReference>
<dbReference type="Proteomes" id="UP001642360">
    <property type="component" value="Unassembled WGS sequence"/>
</dbReference>
<gene>
    <name evidence="1" type="ORF">ILEXP_LOCUS9865</name>
</gene>
<evidence type="ECO:0000313" key="1">
    <source>
        <dbReference type="EMBL" id="CAK9142211.1"/>
    </source>
</evidence>
<dbReference type="InterPro" id="IPR024867">
    <property type="entry name" value="NFRKB"/>
</dbReference>
<name>A0ABC8RD84_9AQUA</name>
<evidence type="ECO:0000313" key="2">
    <source>
        <dbReference type="Proteomes" id="UP001642360"/>
    </source>
</evidence>
<organism evidence="1 2">
    <name type="scientific">Ilex paraguariensis</name>
    <name type="common">yerba mate</name>
    <dbReference type="NCBI Taxonomy" id="185542"/>
    <lineage>
        <taxon>Eukaryota</taxon>
        <taxon>Viridiplantae</taxon>
        <taxon>Streptophyta</taxon>
        <taxon>Embryophyta</taxon>
        <taxon>Tracheophyta</taxon>
        <taxon>Spermatophyta</taxon>
        <taxon>Magnoliopsida</taxon>
        <taxon>eudicotyledons</taxon>
        <taxon>Gunneridae</taxon>
        <taxon>Pentapetalae</taxon>
        <taxon>asterids</taxon>
        <taxon>campanulids</taxon>
        <taxon>Aquifoliales</taxon>
        <taxon>Aquifoliaceae</taxon>
        <taxon>Ilex</taxon>
    </lineage>
</organism>
<dbReference type="EMBL" id="CAUOFW020001205">
    <property type="protein sequence ID" value="CAK9142211.1"/>
    <property type="molecule type" value="Genomic_DNA"/>
</dbReference>
<comment type="caution">
    <text evidence="1">The sequence shown here is derived from an EMBL/GenBank/DDBJ whole genome shotgun (WGS) entry which is preliminary data.</text>
</comment>
<sequence length="549" mass="62153">MWKGRWEGCKDPENEIVQKIWRSRKLMLIRTPAHPNDFRLRDPDENLVTTSESCSWAADEQACCIDNPNLMHGEPQSWLQVAIRDLPATFANWRRRQLEKWELTKSLEQEMKDKLKSLKEDSEEENCQDMFSEVKDDGAAEPEPTLTSVDEIKEKSDSLLWEQKDNGVALEDEEKENPDFILQEQMDDEATNFEYTMADNNESVSACTRNQDLLQISSFCGSHELHSIDLDSVDSHVMTKIDDISPRVSGYSDNFNHVDVPFSRGNAVSSAGDAWPTVSVPGSYYHSISVNHDYASAHDLSLGHPEDSDKQPTHQLIDLECNLRDEDPGRNFLHRQSNGVETSQFPGHFREQLCSPLPLELGQKRLNDLYLLRNTQQNMYPGRNRYSIPREEHFLPIKIPDLAVNNTRMSAPPQSHLNGGELLRRDWFSDERRAHSGWSGAEGAVIPNSFGNGSNVDQSLFSVLSECSKLRSGAPYNPMCTTEQFTQSRNYDGLGGGIHTTSNMLPQIANPFNHLSGHEAAAGLKNNNMEWMSLPFQESVVQDSICNHS</sequence>
<keyword evidence="2" id="KW-1185">Reference proteome</keyword>
<accession>A0ABC8RD84</accession>
<proteinExistence type="predicted"/>
<protein>
    <submittedName>
        <fullName evidence="1">Uncharacterized protein</fullName>
    </submittedName>
</protein>
<reference evidence="1 2" key="1">
    <citation type="submission" date="2024-02" db="EMBL/GenBank/DDBJ databases">
        <authorList>
            <person name="Vignale AGUSTIN F."/>
            <person name="Sosa J E."/>
            <person name="Modenutti C."/>
        </authorList>
    </citation>
    <scope>NUCLEOTIDE SEQUENCE [LARGE SCALE GENOMIC DNA]</scope>
</reference>
<dbReference type="PANTHER" id="PTHR13052:SF2">
    <property type="entry name" value="NUCLEAR FACTOR KAPPA-B-BINDING PROTEIN"/>
    <property type="match status" value="1"/>
</dbReference>